<organism evidence="2 3">
    <name type="scientific">Ambispora leptoticha</name>
    <dbReference type="NCBI Taxonomy" id="144679"/>
    <lineage>
        <taxon>Eukaryota</taxon>
        <taxon>Fungi</taxon>
        <taxon>Fungi incertae sedis</taxon>
        <taxon>Mucoromycota</taxon>
        <taxon>Glomeromycotina</taxon>
        <taxon>Glomeromycetes</taxon>
        <taxon>Archaeosporales</taxon>
        <taxon>Ambisporaceae</taxon>
        <taxon>Ambispora</taxon>
    </lineage>
</organism>
<evidence type="ECO:0000313" key="2">
    <source>
        <dbReference type="EMBL" id="CAG8486297.1"/>
    </source>
</evidence>
<name>A0A9N8WHZ7_9GLOM</name>
<dbReference type="AlphaFoldDB" id="A0A9N8WHZ7"/>
<evidence type="ECO:0000313" key="3">
    <source>
        <dbReference type="Proteomes" id="UP000789508"/>
    </source>
</evidence>
<dbReference type="Proteomes" id="UP000789508">
    <property type="component" value="Unassembled WGS sequence"/>
</dbReference>
<sequence>MSDEEKSERKSKISVKYDEHISEDEPKRKSKLISNDKKPKRKSKVSTEYDEYESEDDVPKRKSKVSSEYNDFISDDEKSRRKSKVTTRYNDFKINSEKRELHRTKFRERDEGISRESFGKIKLPRSNAEERGRLNYRNFDSRSSFATKKQSSAKSEERDSYQFSKISSNSWERSGGSNLNYRDVSVKMIVEPILMIDLNELFKTQLIFLLIYKLF</sequence>
<gene>
    <name evidence="2" type="ORF">ALEPTO_LOCUS2749</name>
</gene>
<feature type="region of interest" description="Disordered" evidence="1">
    <location>
        <begin position="1"/>
        <end position="94"/>
    </location>
</feature>
<feature type="compositionally biased region" description="Basic and acidic residues" evidence="1">
    <location>
        <begin position="1"/>
        <end position="27"/>
    </location>
</feature>
<proteinExistence type="predicted"/>
<accession>A0A9N8WHZ7</accession>
<comment type="caution">
    <text evidence="2">The sequence shown here is derived from an EMBL/GenBank/DDBJ whole genome shotgun (WGS) entry which is preliminary data.</text>
</comment>
<reference evidence="2" key="1">
    <citation type="submission" date="2021-06" db="EMBL/GenBank/DDBJ databases">
        <authorList>
            <person name="Kallberg Y."/>
            <person name="Tangrot J."/>
            <person name="Rosling A."/>
        </authorList>
    </citation>
    <scope>NUCLEOTIDE SEQUENCE</scope>
    <source>
        <strain evidence="2">FL130A</strain>
    </source>
</reference>
<keyword evidence="3" id="KW-1185">Reference proteome</keyword>
<evidence type="ECO:0000256" key="1">
    <source>
        <dbReference type="SAM" id="MobiDB-lite"/>
    </source>
</evidence>
<dbReference type="EMBL" id="CAJVPS010000436">
    <property type="protein sequence ID" value="CAG8486297.1"/>
    <property type="molecule type" value="Genomic_DNA"/>
</dbReference>
<protein>
    <submittedName>
        <fullName evidence="2">8864_t:CDS:1</fullName>
    </submittedName>
</protein>